<dbReference type="HOGENOM" id="CLU_056543_1_0_11"/>
<organism evidence="2">
    <name type="scientific">Streptomyces iranensis</name>
    <dbReference type="NCBI Taxonomy" id="576784"/>
    <lineage>
        <taxon>Bacteria</taxon>
        <taxon>Bacillati</taxon>
        <taxon>Actinomycetota</taxon>
        <taxon>Actinomycetes</taxon>
        <taxon>Kitasatosporales</taxon>
        <taxon>Streptomycetaceae</taxon>
        <taxon>Streptomyces</taxon>
        <taxon>Streptomyces violaceusniger group</taxon>
    </lineage>
</organism>
<keyword evidence="1" id="KW-0472">Membrane</keyword>
<keyword evidence="1" id="KW-1133">Transmembrane helix</keyword>
<evidence type="ECO:0000256" key="1">
    <source>
        <dbReference type="SAM" id="Phobius"/>
    </source>
</evidence>
<dbReference type="EMBL" id="LK022848">
    <property type="protein sequence ID" value="CDR05594.1"/>
    <property type="molecule type" value="Genomic_DNA"/>
</dbReference>
<accession>A0A060ZIP4</accession>
<sequence length="216" mass="24211">MTVADAGGPGPGRSLPSLVVLAVTAAVLLGAACWHLATLFLAVTPDNPVKSRYAHMINEHVYPEFTQGWQLFAPEPLHENVVVEARVRTDRDSGKSRAGQWINLTTQDVAAIRHNPVPSHAHQNMLRLAWDFYQNSHSRRDVPFGTRGILFAEYVKRIALQRIEGRLGGERAVAVQVRVLARPVPPPRWSDRASAQSTRHRTLPWWSVKDRDRRGL</sequence>
<feature type="transmembrane region" description="Helical" evidence="1">
    <location>
        <begin position="18"/>
        <end position="43"/>
    </location>
</feature>
<keyword evidence="1" id="KW-0812">Transmembrane</keyword>
<dbReference type="GeneID" id="32473348"/>
<reference evidence="2" key="1">
    <citation type="submission" date="2014-05" db="EMBL/GenBank/DDBJ databases">
        <authorList>
            <person name="Horn Fabian"/>
        </authorList>
    </citation>
    <scope>NUCLEOTIDE SEQUENCE</scope>
</reference>
<dbReference type="InterPro" id="IPR043857">
    <property type="entry name" value="DUF5819"/>
</dbReference>
<dbReference type="AlphaFoldDB" id="A0A060ZIP4"/>
<dbReference type="Pfam" id="PF19136">
    <property type="entry name" value="DUF5819"/>
    <property type="match status" value="1"/>
</dbReference>
<gene>
    <name evidence="2" type="ORF">SIRAN2539</name>
</gene>
<proteinExistence type="predicted"/>
<evidence type="ECO:0000313" key="2">
    <source>
        <dbReference type="EMBL" id="CDR05594.1"/>
    </source>
</evidence>
<protein>
    <submittedName>
        <fullName evidence="2">Uncharacterized protein</fullName>
    </submittedName>
</protein>
<name>A0A060ZIP4_9ACTN</name>